<dbReference type="GO" id="GO:0046165">
    <property type="term" value="P:alcohol biosynthetic process"/>
    <property type="evidence" value="ECO:0007669"/>
    <property type="project" value="UniProtKB-ARBA"/>
</dbReference>
<dbReference type="InterPro" id="IPR000092">
    <property type="entry name" value="Polyprenyl_synt"/>
</dbReference>
<evidence type="ECO:0000256" key="2">
    <source>
        <dbReference type="ARBA" id="ARBA00022723"/>
    </source>
</evidence>
<dbReference type="VEuPathDB" id="FungiDB:BO82DRAFT_406782"/>
<dbReference type="EMBL" id="KZ821750">
    <property type="protein sequence ID" value="PYH76835.1"/>
    <property type="molecule type" value="Genomic_DNA"/>
</dbReference>
<dbReference type="PANTHER" id="PTHR12001">
    <property type="entry name" value="GERANYLGERANYL PYROPHOSPHATE SYNTHASE"/>
    <property type="match status" value="1"/>
</dbReference>
<keyword evidence="3" id="KW-0460">Magnesium</keyword>
<accession>A0A319BVX1</accession>
<dbReference type="SFLD" id="SFLDS00005">
    <property type="entry name" value="Isoprenoid_Synthase_Type_I"/>
    <property type="match status" value="1"/>
</dbReference>
<evidence type="ECO:0000313" key="6">
    <source>
        <dbReference type="Proteomes" id="UP000248340"/>
    </source>
</evidence>
<evidence type="ECO:0000313" key="5">
    <source>
        <dbReference type="EMBL" id="PYH76835.1"/>
    </source>
</evidence>
<dbReference type="Pfam" id="PF19086">
    <property type="entry name" value="Terpene_syn_C_2"/>
    <property type="match status" value="1"/>
</dbReference>
<proteinExistence type="predicted"/>
<protein>
    <submittedName>
        <fullName evidence="5">Putative geranylgeranyl diphosphate synthase</fullName>
    </submittedName>
</protein>
<dbReference type="AlphaFoldDB" id="A0A319BVX1"/>
<dbReference type="Proteomes" id="UP000248340">
    <property type="component" value="Unassembled WGS sequence"/>
</dbReference>
<evidence type="ECO:0000256" key="1">
    <source>
        <dbReference type="ARBA" id="ARBA00022679"/>
    </source>
</evidence>
<organism evidence="5 6">
    <name type="scientific">Aspergillus uvarum CBS 121591</name>
    <dbReference type="NCBI Taxonomy" id="1448315"/>
    <lineage>
        <taxon>Eukaryota</taxon>
        <taxon>Fungi</taxon>
        <taxon>Dikarya</taxon>
        <taxon>Ascomycota</taxon>
        <taxon>Pezizomycotina</taxon>
        <taxon>Eurotiomycetes</taxon>
        <taxon>Eurotiomycetidae</taxon>
        <taxon>Eurotiales</taxon>
        <taxon>Aspergillaceae</taxon>
        <taxon>Aspergillus</taxon>
        <taxon>Aspergillus subgen. Circumdati</taxon>
    </lineage>
</organism>
<dbReference type="PANTHER" id="PTHR12001:SF44">
    <property type="entry name" value="GERANYLGERANYL PYROPHOSPHATE SYNTHASE"/>
    <property type="match status" value="1"/>
</dbReference>
<dbReference type="CDD" id="cd00685">
    <property type="entry name" value="Trans_IPPS_HT"/>
    <property type="match status" value="1"/>
</dbReference>
<evidence type="ECO:0000256" key="3">
    <source>
        <dbReference type="ARBA" id="ARBA00022842"/>
    </source>
</evidence>
<dbReference type="PROSITE" id="PS00723">
    <property type="entry name" value="POLYPRENYL_SYNTHASE_1"/>
    <property type="match status" value="1"/>
</dbReference>
<dbReference type="STRING" id="1448315.A0A319BVX1"/>
<sequence length="754" mass="85395">MEFKFSTVVDPSTYQTQGLCDGLTVRYHQNTELEEIDCLRCQEHWREQVGPLGLYRGGLGHPWSGMSIAIPEALPERLGIVSYANELAFLHDDVTDIAKYGEEHNNDLKAAFDQVISTGIIKHAGSGKRALQAYVAKRMLSIDKDRAITSLKAWSTFLEKAGQQEDYRFKSEDEYLKYRVHDVGMLFWYGLLTFAQEITIPENELNTCHQLATTAYLHMALVNDLVSWEKERQSAAALGKDYVTNFIFVAMEEHGISEDHAQERCRREIQKATVDYLRVFEEVKARDDLSPDTKRYLESVLYSMSGNVVWSFHSPRYYTDASFSERQLEWMKNGIPKAQTSEGGASAVDQSEVKIRDRTVNGHHAVTGNGTDTGSHDILNGNGTPHENNSPDASIPGRTTNGLSNGDTSLLSAVITQHLSGRDGFKLGDHDRKLESTKHGGHDVKEVESPLKGQDLDVKVLQAPYEYITALPSKGFREHAIDALNVWFRVPAEKLAIIKSIITILHNASLMLDDLEDGSELRRGKASTHMIFGLGQTVNSANYQLIRALQEIQKLGDNKSLLVFTEELHYLYVGQSMDLYWTSNLICPSINEYFQMVEHKTGGLVRLFGRLMALHSTNPVQVDMIDFSNRLGRYFQTRDDYQNLVSAEYTKQKGYCEDLEEGKFSLPLIHLLQAMPENHVLRNVWMQRRVRGTATHAQKETILELMKRNGSLQFTEDTLGVLYSHMEKSIGELERKFGAENFQLRLVLELLRNG</sequence>
<dbReference type="InterPro" id="IPR008949">
    <property type="entry name" value="Isoprenoid_synthase_dom_sf"/>
</dbReference>
<dbReference type="GO" id="GO:0046872">
    <property type="term" value="F:metal ion binding"/>
    <property type="evidence" value="ECO:0007669"/>
    <property type="project" value="UniProtKB-KW"/>
</dbReference>
<dbReference type="GO" id="GO:0008299">
    <property type="term" value="P:isoprenoid biosynthetic process"/>
    <property type="evidence" value="ECO:0007669"/>
    <property type="project" value="InterPro"/>
</dbReference>
<dbReference type="SUPFAM" id="SSF48576">
    <property type="entry name" value="Terpenoid synthases"/>
    <property type="match status" value="2"/>
</dbReference>
<feature type="region of interest" description="Disordered" evidence="4">
    <location>
        <begin position="360"/>
        <end position="403"/>
    </location>
</feature>
<dbReference type="RefSeq" id="XP_025487035.1">
    <property type="nucleotide sequence ID" value="XM_025639591.1"/>
</dbReference>
<dbReference type="Pfam" id="PF00348">
    <property type="entry name" value="polyprenyl_synt"/>
    <property type="match status" value="1"/>
</dbReference>
<feature type="compositionally biased region" description="Polar residues" evidence="4">
    <location>
        <begin position="381"/>
        <end position="403"/>
    </location>
</feature>
<gene>
    <name evidence="5" type="ORF">BO82DRAFT_406782</name>
</gene>
<keyword evidence="2" id="KW-0479">Metal-binding</keyword>
<reference evidence="5 6" key="1">
    <citation type="submission" date="2016-12" db="EMBL/GenBank/DDBJ databases">
        <title>The genomes of Aspergillus section Nigri reveals drivers in fungal speciation.</title>
        <authorList>
            <consortium name="DOE Joint Genome Institute"/>
            <person name="Vesth T.C."/>
            <person name="Nybo J."/>
            <person name="Theobald S."/>
            <person name="Brandl J."/>
            <person name="Frisvad J.C."/>
            <person name="Nielsen K.F."/>
            <person name="Lyhne E.K."/>
            <person name="Kogle M.E."/>
            <person name="Kuo A."/>
            <person name="Riley R."/>
            <person name="Clum A."/>
            <person name="Nolan M."/>
            <person name="Lipzen A."/>
            <person name="Salamov A."/>
            <person name="Henrissat B."/>
            <person name="Wiebenga A."/>
            <person name="De Vries R.P."/>
            <person name="Grigoriev I.V."/>
            <person name="Mortensen U.H."/>
            <person name="Andersen M.R."/>
            <person name="Baker S.E."/>
        </authorList>
    </citation>
    <scope>NUCLEOTIDE SEQUENCE [LARGE SCALE GENOMIC DNA]</scope>
    <source>
        <strain evidence="5 6">CBS 121591</strain>
    </source>
</reference>
<dbReference type="InterPro" id="IPR033749">
    <property type="entry name" value="Polyprenyl_synt_CS"/>
</dbReference>
<keyword evidence="6" id="KW-1185">Reference proteome</keyword>
<dbReference type="GO" id="GO:0004659">
    <property type="term" value="F:prenyltransferase activity"/>
    <property type="evidence" value="ECO:0007669"/>
    <property type="project" value="InterPro"/>
</dbReference>
<name>A0A319BVX1_9EURO</name>
<dbReference type="GeneID" id="37142333"/>
<dbReference type="OrthoDB" id="6921389at2759"/>
<evidence type="ECO:0000256" key="4">
    <source>
        <dbReference type="SAM" id="MobiDB-lite"/>
    </source>
</evidence>
<feature type="region of interest" description="Disordered" evidence="4">
    <location>
        <begin position="425"/>
        <end position="446"/>
    </location>
</feature>
<dbReference type="Gene3D" id="1.10.600.10">
    <property type="entry name" value="Farnesyl Diphosphate Synthase"/>
    <property type="match status" value="2"/>
</dbReference>
<keyword evidence="1" id="KW-0808">Transferase</keyword>
<dbReference type="GO" id="GO:0043386">
    <property type="term" value="P:mycotoxin biosynthetic process"/>
    <property type="evidence" value="ECO:0007669"/>
    <property type="project" value="UniProtKB-ARBA"/>
</dbReference>